<evidence type="ECO:0000256" key="7">
    <source>
        <dbReference type="ARBA" id="ARBA00048696"/>
    </source>
</evidence>
<comment type="catalytic activity">
    <reaction evidence="6">
        <text>L-threonyl-[protein] + ATP = 3-O-(5'-adenylyl)-L-threonyl-[protein] + diphosphate</text>
        <dbReference type="Rhea" id="RHEA:54292"/>
        <dbReference type="Rhea" id="RHEA-COMP:11060"/>
        <dbReference type="Rhea" id="RHEA-COMP:13847"/>
        <dbReference type="ChEBI" id="CHEBI:30013"/>
        <dbReference type="ChEBI" id="CHEBI:30616"/>
        <dbReference type="ChEBI" id="CHEBI:33019"/>
        <dbReference type="ChEBI" id="CHEBI:138113"/>
        <dbReference type="EC" id="2.7.7.108"/>
    </reaction>
</comment>
<dbReference type="InterPro" id="IPR040782">
    <property type="entry name" value="KfrB"/>
</dbReference>
<evidence type="ECO:0000256" key="4">
    <source>
        <dbReference type="ARBA" id="ARBA00022840"/>
    </source>
</evidence>
<dbReference type="RefSeq" id="WP_279991980.1">
    <property type="nucleotide sequence ID" value="NZ_DALZLU010000044.1"/>
</dbReference>
<keyword evidence="1" id="KW-0808">Transferase</keyword>
<dbReference type="EC" id="2.7.7.108" evidence="5"/>
<accession>A0ABD4Z223</accession>
<evidence type="ECO:0000256" key="2">
    <source>
        <dbReference type="ARBA" id="ARBA00022695"/>
    </source>
</evidence>
<evidence type="ECO:0000256" key="6">
    <source>
        <dbReference type="ARBA" id="ARBA00047939"/>
    </source>
</evidence>
<dbReference type="InterPro" id="IPR003812">
    <property type="entry name" value="Fido"/>
</dbReference>
<evidence type="ECO:0000256" key="5">
    <source>
        <dbReference type="ARBA" id="ARBA00034531"/>
    </source>
</evidence>
<dbReference type="GO" id="GO:0070733">
    <property type="term" value="F:AMPylase activity"/>
    <property type="evidence" value="ECO:0007669"/>
    <property type="project" value="UniProtKB-EC"/>
</dbReference>
<dbReference type="AlphaFoldDB" id="A0ABD4Z223"/>
<evidence type="ECO:0000313" key="9">
    <source>
        <dbReference type="EMBL" id="MDH1181270.1"/>
    </source>
</evidence>
<keyword evidence="2" id="KW-0548">Nucleotidyltransferase</keyword>
<keyword evidence="4" id="KW-0067">ATP-binding</keyword>
<dbReference type="GO" id="GO:0005524">
    <property type="term" value="F:ATP binding"/>
    <property type="evidence" value="ECO:0007669"/>
    <property type="project" value="UniProtKB-KW"/>
</dbReference>
<dbReference type="Gene3D" id="1.10.3290.10">
    <property type="entry name" value="Fido-like domain"/>
    <property type="match status" value="1"/>
</dbReference>
<reference evidence="9 10" key="1">
    <citation type="submission" date="2022-09" db="EMBL/GenBank/DDBJ databases">
        <title>Intensive care unit water sources are persistently colonized with multi-drug resistant bacteria and are the site of extensive horizontal gene transfer of antibiotic resistance genes.</title>
        <authorList>
            <person name="Diorio-Toth L."/>
        </authorList>
    </citation>
    <scope>NUCLEOTIDE SEQUENCE [LARGE SCALE GENOMIC DNA]</scope>
    <source>
        <strain evidence="9 10">GD03967</strain>
    </source>
</reference>
<gene>
    <name evidence="9" type="ORF">N5C72_24610</name>
</gene>
<dbReference type="Pfam" id="PF02661">
    <property type="entry name" value="Fic"/>
    <property type="match status" value="1"/>
</dbReference>
<dbReference type="EMBL" id="JAOBZK010000051">
    <property type="protein sequence ID" value="MDH1181270.1"/>
    <property type="molecule type" value="Genomic_DNA"/>
</dbReference>
<feature type="domain" description="Fido" evidence="8">
    <location>
        <begin position="58"/>
        <end position="195"/>
    </location>
</feature>
<dbReference type="PANTHER" id="PTHR39560">
    <property type="entry name" value="PROTEIN ADENYLYLTRANSFERASE FIC-RELATED"/>
    <property type="match status" value="1"/>
</dbReference>
<evidence type="ECO:0000259" key="8">
    <source>
        <dbReference type="PROSITE" id="PS51459"/>
    </source>
</evidence>
<proteinExistence type="predicted"/>
<dbReference type="InterPro" id="IPR036597">
    <property type="entry name" value="Fido-like_dom_sf"/>
</dbReference>
<dbReference type="SUPFAM" id="SSF140931">
    <property type="entry name" value="Fic-like"/>
    <property type="match status" value="1"/>
</dbReference>
<dbReference type="Proteomes" id="UP001158644">
    <property type="component" value="Unassembled WGS sequence"/>
</dbReference>
<evidence type="ECO:0000256" key="3">
    <source>
        <dbReference type="ARBA" id="ARBA00022741"/>
    </source>
</evidence>
<organism evidence="9 10">
    <name type="scientific">Achromobacter mucicolens</name>
    <dbReference type="NCBI Taxonomy" id="1389922"/>
    <lineage>
        <taxon>Bacteria</taxon>
        <taxon>Pseudomonadati</taxon>
        <taxon>Pseudomonadota</taxon>
        <taxon>Betaproteobacteria</taxon>
        <taxon>Burkholderiales</taxon>
        <taxon>Alcaligenaceae</taxon>
        <taxon>Achromobacter</taxon>
    </lineage>
</organism>
<sequence>MAKYPVDASAKDPYLDPESGVLRNRLGITDQAELDKVEATFAAVRAYELAVSPVRGDFDLAHLQEIHRRLFGDVYDWAGTLRTVDISKGTTRFASHHQIASYAPQITRPLARDQRLQGLSPERFSSRAGHYLGELNVLHPFREGNGRSIREFIGQLAHDAGYGIDWQGIDRAAMTRASIEAYAGDSSRMASLIHSGLRDLDREFALDLARGILADGTQPTMAVQGQTYEGTIVGSTERYILQELTDRGGEIVLHGRSSLVNAQVAVPGQSVEIRYPHGNVGLVEKSVEGFSRDMTRQGEKSREFDR</sequence>
<protein>
    <recommendedName>
        <fullName evidence="5">protein adenylyltransferase</fullName>
        <ecNumber evidence="5">2.7.7.108</ecNumber>
    </recommendedName>
</protein>
<comment type="caution">
    <text evidence="9">The sequence shown here is derived from an EMBL/GenBank/DDBJ whole genome shotgun (WGS) entry which is preliminary data.</text>
</comment>
<dbReference type="PANTHER" id="PTHR39560:SF1">
    <property type="entry name" value="PROTEIN ADENYLYLTRANSFERASE FIC-RELATED"/>
    <property type="match status" value="1"/>
</dbReference>
<dbReference type="PROSITE" id="PS51459">
    <property type="entry name" value="FIDO"/>
    <property type="match status" value="1"/>
</dbReference>
<dbReference type="Pfam" id="PF18790">
    <property type="entry name" value="KfrB"/>
    <property type="match status" value="1"/>
</dbReference>
<evidence type="ECO:0000256" key="1">
    <source>
        <dbReference type="ARBA" id="ARBA00022679"/>
    </source>
</evidence>
<comment type="catalytic activity">
    <reaction evidence="7">
        <text>L-tyrosyl-[protein] + ATP = O-(5'-adenylyl)-L-tyrosyl-[protein] + diphosphate</text>
        <dbReference type="Rhea" id="RHEA:54288"/>
        <dbReference type="Rhea" id="RHEA-COMP:10136"/>
        <dbReference type="Rhea" id="RHEA-COMP:13846"/>
        <dbReference type="ChEBI" id="CHEBI:30616"/>
        <dbReference type="ChEBI" id="CHEBI:33019"/>
        <dbReference type="ChEBI" id="CHEBI:46858"/>
        <dbReference type="ChEBI" id="CHEBI:83624"/>
        <dbReference type="EC" id="2.7.7.108"/>
    </reaction>
</comment>
<keyword evidence="3" id="KW-0547">Nucleotide-binding</keyword>
<evidence type="ECO:0000313" key="10">
    <source>
        <dbReference type="Proteomes" id="UP001158644"/>
    </source>
</evidence>
<name>A0ABD4Z223_9BURK</name>